<proteinExistence type="predicted"/>
<organism evidence="1 2">
    <name type="scientific">Tulasnella calospora MUT 4182</name>
    <dbReference type="NCBI Taxonomy" id="1051891"/>
    <lineage>
        <taxon>Eukaryota</taxon>
        <taxon>Fungi</taxon>
        <taxon>Dikarya</taxon>
        <taxon>Basidiomycota</taxon>
        <taxon>Agaricomycotina</taxon>
        <taxon>Agaricomycetes</taxon>
        <taxon>Cantharellales</taxon>
        <taxon>Tulasnellaceae</taxon>
        <taxon>Tulasnella</taxon>
    </lineage>
</organism>
<dbReference type="AlphaFoldDB" id="A0A0C3QD37"/>
<evidence type="ECO:0000313" key="1">
    <source>
        <dbReference type="EMBL" id="KIO22624.1"/>
    </source>
</evidence>
<keyword evidence="2" id="KW-1185">Reference proteome</keyword>
<evidence type="ECO:0008006" key="3">
    <source>
        <dbReference type="Google" id="ProtNLM"/>
    </source>
</evidence>
<accession>A0A0C3QD37</accession>
<sequence>MDSSKNLYQIPKITNENYPEWSRLVKQVLKHQGLWGFVDETKGIADASDDPGSSKPTEQAEWLGKFDKAFAVLALTLSVELTYITEDTTLDKPKKLWDELKRRFEKPGAISSFSELLRLQNFTFHEGDSYKNQLDDLLRLRQNSQSATPIMGSIQDKCLK</sequence>
<reference evidence="2" key="2">
    <citation type="submission" date="2015-01" db="EMBL/GenBank/DDBJ databases">
        <title>Evolutionary Origins and Diversification of the Mycorrhizal Mutualists.</title>
        <authorList>
            <consortium name="DOE Joint Genome Institute"/>
            <consortium name="Mycorrhizal Genomics Consortium"/>
            <person name="Kohler A."/>
            <person name="Kuo A."/>
            <person name="Nagy L.G."/>
            <person name="Floudas D."/>
            <person name="Copeland A."/>
            <person name="Barry K.W."/>
            <person name="Cichocki N."/>
            <person name="Veneault-Fourrey C."/>
            <person name="LaButti K."/>
            <person name="Lindquist E.A."/>
            <person name="Lipzen A."/>
            <person name="Lundell T."/>
            <person name="Morin E."/>
            <person name="Murat C."/>
            <person name="Riley R."/>
            <person name="Ohm R."/>
            <person name="Sun H."/>
            <person name="Tunlid A."/>
            <person name="Henrissat B."/>
            <person name="Grigoriev I.V."/>
            <person name="Hibbett D.S."/>
            <person name="Martin F."/>
        </authorList>
    </citation>
    <scope>NUCLEOTIDE SEQUENCE [LARGE SCALE GENOMIC DNA]</scope>
    <source>
        <strain evidence="2">MUT 4182</strain>
    </source>
</reference>
<dbReference type="HOGENOM" id="CLU_139928_0_0_1"/>
<protein>
    <recommendedName>
        <fullName evidence="3">DUF4219 domain-containing protein</fullName>
    </recommendedName>
</protein>
<gene>
    <name evidence="1" type="ORF">M407DRAFT_27883</name>
</gene>
<dbReference type="Proteomes" id="UP000054248">
    <property type="component" value="Unassembled WGS sequence"/>
</dbReference>
<name>A0A0C3QD37_9AGAM</name>
<dbReference type="Pfam" id="PF14223">
    <property type="entry name" value="Retrotran_gag_2"/>
    <property type="match status" value="1"/>
</dbReference>
<reference evidence="1 2" key="1">
    <citation type="submission" date="2014-04" db="EMBL/GenBank/DDBJ databases">
        <authorList>
            <consortium name="DOE Joint Genome Institute"/>
            <person name="Kuo A."/>
            <person name="Girlanda M."/>
            <person name="Perotto S."/>
            <person name="Kohler A."/>
            <person name="Nagy L.G."/>
            <person name="Floudas D."/>
            <person name="Copeland A."/>
            <person name="Barry K.W."/>
            <person name="Cichocki N."/>
            <person name="Veneault-Fourrey C."/>
            <person name="LaButti K."/>
            <person name="Lindquist E.A."/>
            <person name="Lipzen A."/>
            <person name="Lundell T."/>
            <person name="Morin E."/>
            <person name="Murat C."/>
            <person name="Sun H."/>
            <person name="Tunlid A."/>
            <person name="Henrissat B."/>
            <person name="Grigoriev I.V."/>
            <person name="Hibbett D.S."/>
            <person name="Martin F."/>
            <person name="Nordberg H.P."/>
            <person name="Cantor M.N."/>
            <person name="Hua S.X."/>
        </authorList>
    </citation>
    <scope>NUCLEOTIDE SEQUENCE [LARGE SCALE GENOMIC DNA]</scope>
    <source>
        <strain evidence="1 2">MUT 4182</strain>
    </source>
</reference>
<dbReference type="EMBL" id="KN823105">
    <property type="protein sequence ID" value="KIO22624.1"/>
    <property type="molecule type" value="Genomic_DNA"/>
</dbReference>
<dbReference type="OrthoDB" id="8003956at2759"/>
<evidence type="ECO:0000313" key="2">
    <source>
        <dbReference type="Proteomes" id="UP000054248"/>
    </source>
</evidence>